<comment type="similarity">
    <text evidence="2">Belongs to the MscS (TC 1.A.23) family.</text>
</comment>
<feature type="region of interest" description="Disordered" evidence="6">
    <location>
        <begin position="665"/>
        <end position="700"/>
    </location>
</feature>
<accession>A0A835WJI1</accession>
<dbReference type="OrthoDB" id="431980at2759"/>
<comment type="subcellular location">
    <subcellularLocation>
        <location evidence="1">Membrane</location>
        <topology evidence="1">Multi-pass membrane protein</topology>
    </subcellularLocation>
</comment>
<evidence type="ECO:0000259" key="8">
    <source>
        <dbReference type="Pfam" id="PF00924"/>
    </source>
</evidence>
<dbReference type="InterPro" id="IPR023408">
    <property type="entry name" value="MscS_beta-dom_sf"/>
</dbReference>
<evidence type="ECO:0000313" key="10">
    <source>
        <dbReference type="Proteomes" id="UP000613740"/>
    </source>
</evidence>
<dbReference type="InterPro" id="IPR010920">
    <property type="entry name" value="LSM_dom_sf"/>
</dbReference>
<reference evidence="9" key="1">
    <citation type="journal article" date="2020" name="bioRxiv">
        <title>Comparative genomics of Chlamydomonas.</title>
        <authorList>
            <person name="Craig R.J."/>
            <person name="Hasan A.R."/>
            <person name="Ness R.W."/>
            <person name="Keightley P.D."/>
        </authorList>
    </citation>
    <scope>NUCLEOTIDE SEQUENCE</scope>
    <source>
        <strain evidence="9">CCAP 11/173</strain>
    </source>
</reference>
<dbReference type="InterPro" id="IPR006685">
    <property type="entry name" value="MscS_channel_2nd"/>
</dbReference>
<sequence>MHLTRASSIATAAAATVPATTAAVAVAGVSPPAAAAETAALGALTEAGREVVLQVVLPLLVVWLLQQWLERLEERTLQEVKATQPSAAEDEAAAAASTSTSSTAAAGAAAPRRTASSGASASPHPARRRTSLLRRLFSGLPSAPSRLALIALTVTHVARSLAEINKRLAERGLAEGWMGSPTLATYVLGSGRGADVVEAMGKAMAALDHGLLTLYKVLLVGVCTWVVVSWKDVMLSRFLLRRSQHHAGEDLERILTPLNTVATWALVVCAVVVVVSLVGVDVRPLLVLTGGGGVVAGLASQQLLSNAVSGLQMYMDRPFRVGDTISIPGVEGEVVDLSALRTHVLTSDGCIVAIPNGSLAEMVITNKSQSSRGGVRPPWMETRTPLSVTLLIRLRPATYDRMWVKMDDLKTAIINTGAVEAIGKSAPILEVQSFTDRGVMVQARVTLRNPYKGPAMASSLLAKPTKPAAPAAPKPPASATPAITKAIVASTDDSKPAAAAAAQASSSAAAAAAGNGTGVAGKAAAAASALGDADWVSFATPDGSASAAFTAAHTLSTSTASNNGTGPSGSAAGAAAVAEAASNNGVQAPPSTQQFPGGLPTTTTFSNYFWPPSGAASGTSSSAATPAAASADSGVAASAGISAIASAPAPGATAAAPAATTAATVGSSSAGGAAGSSSSSSSKAGKSSQQPQQDEGVSRETVRVMRQQLLLNLGPWLQAHNATLMLGD</sequence>
<dbReference type="EMBL" id="JAEHOD010000017">
    <property type="protein sequence ID" value="KAG2448600.1"/>
    <property type="molecule type" value="Genomic_DNA"/>
</dbReference>
<gene>
    <name evidence="9" type="ORF">HYH02_006491</name>
</gene>
<dbReference type="PANTHER" id="PTHR30566">
    <property type="entry name" value="YNAI-RELATED MECHANOSENSITIVE ION CHANNEL"/>
    <property type="match status" value="1"/>
</dbReference>
<dbReference type="SUPFAM" id="SSF50182">
    <property type="entry name" value="Sm-like ribonucleoproteins"/>
    <property type="match status" value="1"/>
</dbReference>
<dbReference type="GO" id="GO:0055085">
    <property type="term" value="P:transmembrane transport"/>
    <property type="evidence" value="ECO:0007669"/>
    <property type="project" value="InterPro"/>
</dbReference>
<evidence type="ECO:0000256" key="5">
    <source>
        <dbReference type="ARBA" id="ARBA00023136"/>
    </source>
</evidence>
<dbReference type="InterPro" id="IPR011014">
    <property type="entry name" value="MscS_channel_TM-2"/>
</dbReference>
<evidence type="ECO:0000256" key="1">
    <source>
        <dbReference type="ARBA" id="ARBA00004141"/>
    </source>
</evidence>
<comment type="caution">
    <text evidence="9">The sequence shown here is derived from an EMBL/GenBank/DDBJ whole genome shotgun (WGS) entry which is preliminary data.</text>
</comment>
<dbReference type="SUPFAM" id="SSF82861">
    <property type="entry name" value="Mechanosensitive channel protein MscS (YggB), transmembrane region"/>
    <property type="match status" value="1"/>
</dbReference>
<feature type="transmembrane region" description="Helical" evidence="7">
    <location>
        <begin position="261"/>
        <end position="278"/>
    </location>
</feature>
<dbReference type="GO" id="GO:0016020">
    <property type="term" value="C:membrane"/>
    <property type="evidence" value="ECO:0007669"/>
    <property type="project" value="UniProtKB-SubCell"/>
</dbReference>
<name>A0A835WJI1_9CHLO</name>
<dbReference type="Gene3D" id="1.10.287.1260">
    <property type="match status" value="1"/>
</dbReference>
<dbReference type="PANTHER" id="PTHR30566:SF5">
    <property type="entry name" value="MECHANOSENSITIVE ION CHANNEL PROTEIN 1, MITOCHONDRIAL-RELATED"/>
    <property type="match status" value="1"/>
</dbReference>
<feature type="compositionally biased region" description="Low complexity" evidence="6">
    <location>
        <begin position="665"/>
        <end position="688"/>
    </location>
</feature>
<evidence type="ECO:0000313" key="9">
    <source>
        <dbReference type="EMBL" id="KAG2448600.1"/>
    </source>
</evidence>
<keyword evidence="10" id="KW-1185">Reference proteome</keyword>
<dbReference type="Pfam" id="PF00924">
    <property type="entry name" value="MS_channel_2nd"/>
    <property type="match status" value="1"/>
</dbReference>
<organism evidence="9 10">
    <name type="scientific">Chlamydomonas schloesseri</name>
    <dbReference type="NCBI Taxonomy" id="2026947"/>
    <lineage>
        <taxon>Eukaryota</taxon>
        <taxon>Viridiplantae</taxon>
        <taxon>Chlorophyta</taxon>
        <taxon>core chlorophytes</taxon>
        <taxon>Chlorophyceae</taxon>
        <taxon>CS clade</taxon>
        <taxon>Chlamydomonadales</taxon>
        <taxon>Chlamydomonadaceae</taxon>
        <taxon>Chlamydomonas</taxon>
    </lineage>
</organism>
<feature type="transmembrane region" description="Helical" evidence="7">
    <location>
        <begin position="210"/>
        <end position="230"/>
    </location>
</feature>
<keyword evidence="4 7" id="KW-1133">Transmembrane helix</keyword>
<feature type="domain" description="Mechanosensitive ion channel MscS" evidence="8">
    <location>
        <begin position="303"/>
        <end position="368"/>
    </location>
</feature>
<evidence type="ECO:0000256" key="2">
    <source>
        <dbReference type="ARBA" id="ARBA00008017"/>
    </source>
</evidence>
<evidence type="ECO:0000256" key="4">
    <source>
        <dbReference type="ARBA" id="ARBA00022989"/>
    </source>
</evidence>
<feature type="compositionally biased region" description="Low complexity" evidence="6">
    <location>
        <begin position="83"/>
        <end position="124"/>
    </location>
</feature>
<dbReference type="AlphaFoldDB" id="A0A835WJI1"/>
<proteinExistence type="inferred from homology"/>
<dbReference type="Proteomes" id="UP000613740">
    <property type="component" value="Unassembled WGS sequence"/>
</dbReference>
<dbReference type="Gene3D" id="2.30.30.60">
    <property type="match status" value="1"/>
</dbReference>
<keyword evidence="3 7" id="KW-0812">Transmembrane</keyword>
<protein>
    <recommendedName>
        <fullName evidence="8">Mechanosensitive ion channel MscS domain-containing protein</fullName>
    </recommendedName>
</protein>
<evidence type="ECO:0000256" key="3">
    <source>
        <dbReference type="ARBA" id="ARBA00022692"/>
    </source>
</evidence>
<evidence type="ECO:0000256" key="7">
    <source>
        <dbReference type="SAM" id="Phobius"/>
    </source>
</evidence>
<evidence type="ECO:0000256" key="6">
    <source>
        <dbReference type="SAM" id="MobiDB-lite"/>
    </source>
</evidence>
<feature type="region of interest" description="Disordered" evidence="6">
    <location>
        <begin position="83"/>
        <end position="127"/>
    </location>
</feature>
<keyword evidence="5 7" id="KW-0472">Membrane</keyword>
<feature type="transmembrane region" description="Helical" evidence="7">
    <location>
        <begin position="285"/>
        <end position="304"/>
    </location>
</feature>